<name>A0A4R5AFP9_9ACTN</name>
<sequence>MRRAFLLVLAALLALGTLSFPASASHNADQHKKMDLLFTSPNSAINSDLAFWGDHAFIGYYRNDRAVGGVRIFDISNPAGPRLVRDFSCDGLQNDPIVWDRDGNGVADLMLLAVDRTMVAPECGAARSVNHGDPTGWEGVRVFEMSDDPANPFAEITQVKAVYTDCGAHTITLWPGEVDDTGNLLVYVSSYPLRAGPTCGDTEFLNAANPYDEDPGSPANPLHGVIQVIEVPLDDPSAANELPVQPAISYPGDPDGINDWCERSVTGPGQPCPGPFEPAAVACHDIVVHVETRLAGGACAEQGQVWEIDDNGIPDTANPVLVSDDELSSGGTGNIPGAIDFFHSAMFDNDATVVNWVDESFGSGCPPMTTWQARPWHPAGEHKTGKMFFSDVATGAFLSEFQVGDLRPDPAPTAYCSAHMGMSVKGIQRDLLVNAWYTGGVDVIDFSKPTRLKEIAYYDIAGPGPQGSDNWSAYPYTGPLFERGPGIPVYASDGVHTPDSARGMVVFRTIIEKPGQAGIVDHLNPQTMD</sequence>
<accession>A0A4R5AFP9</accession>
<dbReference type="EMBL" id="SMLB01000010">
    <property type="protein sequence ID" value="TDD70176.1"/>
    <property type="molecule type" value="Genomic_DNA"/>
</dbReference>
<feature type="signal peptide" evidence="1">
    <location>
        <begin position="1"/>
        <end position="24"/>
    </location>
</feature>
<proteinExistence type="predicted"/>
<evidence type="ECO:0000256" key="1">
    <source>
        <dbReference type="SAM" id="SignalP"/>
    </source>
</evidence>
<dbReference type="Proteomes" id="UP000295217">
    <property type="component" value="Unassembled WGS sequence"/>
</dbReference>
<keyword evidence="1" id="KW-0732">Signal</keyword>
<organism evidence="2 3">
    <name type="scientific">Jiangella aurantiaca</name>
    <dbReference type="NCBI Taxonomy" id="2530373"/>
    <lineage>
        <taxon>Bacteria</taxon>
        <taxon>Bacillati</taxon>
        <taxon>Actinomycetota</taxon>
        <taxon>Actinomycetes</taxon>
        <taxon>Jiangellales</taxon>
        <taxon>Jiangellaceae</taxon>
        <taxon>Jiangella</taxon>
    </lineage>
</organism>
<evidence type="ECO:0000313" key="2">
    <source>
        <dbReference type="EMBL" id="TDD70176.1"/>
    </source>
</evidence>
<reference evidence="2 3" key="1">
    <citation type="submission" date="2019-02" db="EMBL/GenBank/DDBJ databases">
        <title>Draft genome sequences of novel Actinobacteria.</title>
        <authorList>
            <person name="Sahin N."/>
            <person name="Ay H."/>
            <person name="Saygin H."/>
        </authorList>
    </citation>
    <scope>NUCLEOTIDE SEQUENCE [LARGE SCALE GENOMIC DNA]</scope>
    <source>
        <strain evidence="2 3">8K307</strain>
    </source>
</reference>
<feature type="chain" id="PRO_5020493315" description="VCBS repeat-containing protein" evidence="1">
    <location>
        <begin position="25"/>
        <end position="529"/>
    </location>
</feature>
<evidence type="ECO:0008006" key="4">
    <source>
        <dbReference type="Google" id="ProtNLM"/>
    </source>
</evidence>
<evidence type="ECO:0000313" key="3">
    <source>
        <dbReference type="Proteomes" id="UP000295217"/>
    </source>
</evidence>
<dbReference type="AlphaFoldDB" id="A0A4R5AFP9"/>
<comment type="caution">
    <text evidence="2">The sequence shown here is derived from an EMBL/GenBank/DDBJ whole genome shotgun (WGS) entry which is preliminary data.</text>
</comment>
<dbReference type="OrthoDB" id="4300819at2"/>
<gene>
    <name evidence="2" type="ORF">E1262_09970</name>
</gene>
<dbReference type="RefSeq" id="WP_132102987.1">
    <property type="nucleotide sequence ID" value="NZ_SMLB01000010.1"/>
</dbReference>
<protein>
    <recommendedName>
        <fullName evidence="4">VCBS repeat-containing protein</fullName>
    </recommendedName>
</protein>
<keyword evidence="3" id="KW-1185">Reference proteome</keyword>